<keyword evidence="2" id="KW-0472">Membrane</keyword>
<proteinExistence type="predicted"/>
<dbReference type="AlphaFoldDB" id="A0A1F7GYW2"/>
<evidence type="ECO:0000256" key="2">
    <source>
        <dbReference type="SAM" id="Phobius"/>
    </source>
</evidence>
<dbReference type="Gene3D" id="2.60.40.420">
    <property type="entry name" value="Cupredoxins - blue copper proteins"/>
    <property type="match status" value="1"/>
</dbReference>
<feature type="transmembrane region" description="Helical" evidence="2">
    <location>
        <begin position="6"/>
        <end position="23"/>
    </location>
</feature>
<name>A0A1F7GYW2_9BACT</name>
<evidence type="ECO:0008006" key="5">
    <source>
        <dbReference type="Google" id="ProtNLM"/>
    </source>
</evidence>
<sequence>MSTKGIYITIIILLVLGGAFYFLRQKKGFDQKTPVSDKKEEKMQSAKSSTQQTPDLNKPREIVVKVADFNFDPAEISVKKGEKISIIFKI</sequence>
<keyword evidence="2" id="KW-1133">Transmembrane helix</keyword>
<dbReference type="InterPro" id="IPR008972">
    <property type="entry name" value="Cupredoxin"/>
</dbReference>
<reference evidence="3 4" key="1">
    <citation type="journal article" date="2016" name="Nat. Commun.">
        <title>Thousands of microbial genomes shed light on interconnected biogeochemical processes in an aquifer system.</title>
        <authorList>
            <person name="Anantharaman K."/>
            <person name="Brown C.T."/>
            <person name="Hug L.A."/>
            <person name="Sharon I."/>
            <person name="Castelle C.J."/>
            <person name="Probst A.J."/>
            <person name="Thomas B.C."/>
            <person name="Singh A."/>
            <person name="Wilkins M.J."/>
            <person name="Karaoz U."/>
            <person name="Brodie E.L."/>
            <person name="Williams K.H."/>
            <person name="Hubbard S.S."/>
            <person name="Banfield J.F."/>
        </authorList>
    </citation>
    <scope>NUCLEOTIDE SEQUENCE [LARGE SCALE GENOMIC DNA]</scope>
</reference>
<comment type="caution">
    <text evidence="3">The sequence shown here is derived from an EMBL/GenBank/DDBJ whole genome shotgun (WGS) entry which is preliminary data.</text>
</comment>
<feature type="compositionally biased region" description="Polar residues" evidence="1">
    <location>
        <begin position="45"/>
        <end position="55"/>
    </location>
</feature>
<feature type="region of interest" description="Disordered" evidence="1">
    <location>
        <begin position="31"/>
        <end position="57"/>
    </location>
</feature>
<dbReference type="EMBL" id="MFZO01000037">
    <property type="protein sequence ID" value="OGK24239.1"/>
    <property type="molecule type" value="Genomic_DNA"/>
</dbReference>
<evidence type="ECO:0000313" key="3">
    <source>
        <dbReference type="EMBL" id="OGK24239.1"/>
    </source>
</evidence>
<keyword evidence="2" id="KW-0812">Transmembrane</keyword>
<dbReference type="Proteomes" id="UP000177913">
    <property type="component" value="Unassembled WGS sequence"/>
</dbReference>
<organism evidence="3 4">
    <name type="scientific">Candidatus Roizmanbacteria bacterium RIFCSPHIGHO2_02_FULL_38_11</name>
    <dbReference type="NCBI Taxonomy" id="1802039"/>
    <lineage>
        <taxon>Bacteria</taxon>
        <taxon>Candidatus Roizmaniibacteriota</taxon>
    </lineage>
</organism>
<feature type="compositionally biased region" description="Basic and acidic residues" evidence="1">
    <location>
        <begin position="31"/>
        <end position="44"/>
    </location>
</feature>
<evidence type="ECO:0000256" key="1">
    <source>
        <dbReference type="SAM" id="MobiDB-lite"/>
    </source>
</evidence>
<protein>
    <recommendedName>
        <fullName evidence="5">EfeO-type cupredoxin-like domain-containing protein</fullName>
    </recommendedName>
</protein>
<gene>
    <name evidence="3" type="ORF">A3C25_05930</name>
</gene>
<accession>A0A1F7GYW2</accession>
<evidence type="ECO:0000313" key="4">
    <source>
        <dbReference type="Proteomes" id="UP000177913"/>
    </source>
</evidence>